<name>A0AA40EDM6_9PEZI</name>
<reference evidence="1" key="1">
    <citation type="submission" date="2023-06" db="EMBL/GenBank/DDBJ databases">
        <title>Genome-scale phylogeny and comparative genomics of the fungal order Sordariales.</title>
        <authorList>
            <consortium name="Lawrence Berkeley National Laboratory"/>
            <person name="Hensen N."/>
            <person name="Bonometti L."/>
            <person name="Westerberg I."/>
            <person name="Brannstrom I.O."/>
            <person name="Guillou S."/>
            <person name="Cros-Aarteil S."/>
            <person name="Calhoun S."/>
            <person name="Haridas S."/>
            <person name="Kuo A."/>
            <person name="Mondo S."/>
            <person name="Pangilinan J."/>
            <person name="Riley R."/>
            <person name="Labutti K."/>
            <person name="Andreopoulos B."/>
            <person name="Lipzen A."/>
            <person name="Chen C."/>
            <person name="Yanf M."/>
            <person name="Daum C."/>
            <person name="Ng V."/>
            <person name="Clum A."/>
            <person name="Steindorff A."/>
            <person name="Ohm R."/>
            <person name="Martin F."/>
            <person name="Silar P."/>
            <person name="Natvig D."/>
            <person name="Lalanne C."/>
            <person name="Gautier V."/>
            <person name="Ament-Velasquez S.L."/>
            <person name="Kruys A."/>
            <person name="Hutchinson M.I."/>
            <person name="Powell A.J."/>
            <person name="Barry K."/>
            <person name="Miller A.N."/>
            <person name="Grigoriev I.V."/>
            <person name="Debuchy R."/>
            <person name="Gladieux P."/>
            <person name="Thoren M.H."/>
            <person name="Johannesson H."/>
        </authorList>
    </citation>
    <scope>NUCLEOTIDE SEQUENCE</scope>
    <source>
        <strain evidence="1">CBS 540.89</strain>
    </source>
</reference>
<gene>
    <name evidence="1" type="ORF">B0T21DRAFT_347955</name>
</gene>
<dbReference type="EMBL" id="JAUKTV010000005">
    <property type="protein sequence ID" value="KAK0737599.1"/>
    <property type="molecule type" value="Genomic_DNA"/>
</dbReference>
<proteinExistence type="predicted"/>
<comment type="caution">
    <text evidence="1">The sequence shown here is derived from an EMBL/GenBank/DDBJ whole genome shotgun (WGS) entry which is preliminary data.</text>
</comment>
<protein>
    <submittedName>
        <fullName evidence="1">Uncharacterized protein</fullName>
    </submittedName>
</protein>
<evidence type="ECO:0000313" key="2">
    <source>
        <dbReference type="Proteomes" id="UP001172159"/>
    </source>
</evidence>
<dbReference type="AlphaFoldDB" id="A0AA40EDM6"/>
<accession>A0AA40EDM6</accession>
<dbReference type="Proteomes" id="UP001172159">
    <property type="component" value="Unassembled WGS sequence"/>
</dbReference>
<sequence length="106" mass="11722">MLGFPGAVSPVRIPGLPLLGRVVADSYRSTIRWALLGAYLRYLPSCLAAHLPNRPPACREPLVRFSTGSQSGQYPTATLVRASTFRQFRPLRNRWMPPDTPESLGT</sequence>
<evidence type="ECO:0000313" key="1">
    <source>
        <dbReference type="EMBL" id="KAK0737599.1"/>
    </source>
</evidence>
<organism evidence="1 2">
    <name type="scientific">Apiosordaria backusii</name>
    <dbReference type="NCBI Taxonomy" id="314023"/>
    <lineage>
        <taxon>Eukaryota</taxon>
        <taxon>Fungi</taxon>
        <taxon>Dikarya</taxon>
        <taxon>Ascomycota</taxon>
        <taxon>Pezizomycotina</taxon>
        <taxon>Sordariomycetes</taxon>
        <taxon>Sordariomycetidae</taxon>
        <taxon>Sordariales</taxon>
        <taxon>Lasiosphaeriaceae</taxon>
        <taxon>Apiosordaria</taxon>
    </lineage>
</organism>
<keyword evidence="2" id="KW-1185">Reference proteome</keyword>